<keyword evidence="2" id="KW-0408">Iron</keyword>
<protein>
    <recommendedName>
        <fullName evidence="3">Gamma-butyrobetaine hydroxylase-like N-terminal domain-containing protein</fullName>
    </recommendedName>
</protein>
<reference evidence="4" key="1">
    <citation type="submission" date="2018-01" db="EMBL/GenBank/DDBJ databases">
        <authorList>
            <person name="Clerissi C."/>
        </authorList>
    </citation>
    <scope>NUCLEOTIDE SEQUENCE</scope>
    <source>
        <strain evidence="4">Cupriavidus sp. LMG 19464</strain>
    </source>
</reference>
<comment type="caution">
    <text evidence="4">The sequence shown here is derived from an EMBL/GenBank/DDBJ whole genome shotgun (WGS) entry which is preliminary data.</text>
</comment>
<evidence type="ECO:0000256" key="2">
    <source>
        <dbReference type="ARBA" id="ARBA00023004"/>
    </source>
</evidence>
<dbReference type="GO" id="GO:0046872">
    <property type="term" value="F:metal ion binding"/>
    <property type="evidence" value="ECO:0007669"/>
    <property type="project" value="UniProtKB-KW"/>
</dbReference>
<sequence length="94" mass="10022">MSGGMVVPTRLELSRANGALRVYWPDGQCQSLDPGRLRPACRCAACRSKPSEAGPGDTQIVALGEMGYGVQIVFSDGHDRGIYPWPYLQALAGA</sequence>
<dbReference type="EMBL" id="OFSQ01000038">
    <property type="protein sequence ID" value="SOY67958.1"/>
    <property type="molecule type" value="Genomic_DNA"/>
</dbReference>
<proteinExistence type="predicted"/>
<evidence type="ECO:0000256" key="1">
    <source>
        <dbReference type="ARBA" id="ARBA00022723"/>
    </source>
</evidence>
<gene>
    <name evidence="4" type="ORF">CBM2587_B90408</name>
</gene>
<dbReference type="AlphaFoldDB" id="A0A375CDL5"/>
<dbReference type="InterPro" id="IPR010376">
    <property type="entry name" value="GBBH-like_N"/>
</dbReference>
<feature type="domain" description="Gamma-butyrobetaine hydroxylase-like N-terminal" evidence="3">
    <location>
        <begin position="12"/>
        <end position="88"/>
    </location>
</feature>
<dbReference type="Pfam" id="PF06155">
    <property type="entry name" value="GBBH-like_N"/>
    <property type="match status" value="1"/>
</dbReference>
<dbReference type="Gene3D" id="3.30.2020.30">
    <property type="match status" value="1"/>
</dbReference>
<evidence type="ECO:0000313" key="4">
    <source>
        <dbReference type="EMBL" id="SOY67958.1"/>
    </source>
</evidence>
<dbReference type="Proteomes" id="UP000256780">
    <property type="component" value="Chromosome CBM2587_b"/>
</dbReference>
<accession>A0A375CDL5</accession>
<dbReference type="OrthoDB" id="9794178at2"/>
<name>A0A375CDL5_9BURK</name>
<organism evidence="4">
    <name type="scientific">Cupriavidus taiwanensis</name>
    <dbReference type="NCBI Taxonomy" id="164546"/>
    <lineage>
        <taxon>Bacteria</taxon>
        <taxon>Pseudomonadati</taxon>
        <taxon>Pseudomonadota</taxon>
        <taxon>Betaproteobacteria</taxon>
        <taxon>Burkholderiales</taxon>
        <taxon>Burkholderiaceae</taxon>
        <taxon>Cupriavidus</taxon>
    </lineage>
</organism>
<dbReference type="RefSeq" id="WP_116359256.1">
    <property type="nucleotide sequence ID" value="NZ_LT976854.1"/>
</dbReference>
<dbReference type="PANTHER" id="PTHR35303">
    <property type="entry name" value="OS02G0197800 PROTEIN"/>
    <property type="match status" value="1"/>
</dbReference>
<evidence type="ECO:0000259" key="3">
    <source>
        <dbReference type="Pfam" id="PF06155"/>
    </source>
</evidence>
<keyword evidence="1" id="KW-0479">Metal-binding</keyword>
<dbReference type="InterPro" id="IPR038492">
    <property type="entry name" value="GBBH-like_N_sf"/>
</dbReference>